<dbReference type="Proteomes" id="UP000323733">
    <property type="component" value="Unassembled WGS sequence"/>
</dbReference>
<protein>
    <submittedName>
        <fullName evidence="2">Uncharacterized protein</fullName>
    </submittedName>
</protein>
<keyword evidence="3" id="KW-1185">Reference proteome</keyword>
<dbReference type="GeneID" id="53689246"/>
<evidence type="ECO:0000313" key="3">
    <source>
        <dbReference type="Proteomes" id="UP000323733"/>
    </source>
</evidence>
<accession>A0A1I6ZS93</accession>
<feature type="region of interest" description="Disordered" evidence="1">
    <location>
        <begin position="99"/>
        <end position="125"/>
    </location>
</feature>
<dbReference type="AlphaFoldDB" id="A0A1I6ZS93"/>
<reference evidence="2 3" key="1">
    <citation type="submission" date="2016-10" db="EMBL/GenBank/DDBJ databases">
        <authorList>
            <person name="Varghese N."/>
            <person name="Submissions S."/>
        </authorList>
    </citation>
    <scope>NUCLEOTIDE SEQUENCE [LARGE SCALE GENOMIC DNA]</scope>
    <source>
        <strain evidence="2 3">DSM 11855</strain>
    </source>
</reference>
<dbReference type="EMBL" id="FPAO01000006">
    <property type="protein sequence ID" value="SFT65566.1"/>
    <property type="molecule type" value="Genomic_DNA"/>
</dbReference>
<evidence type="ECO:0000256" key="1">
    <source>
        <dbReference type="SAM" id="MobiDB-lite"/>
    </source>
</evidence>
<evidence type="ECO:0000313" key="2">
    <source>
        <dbReference type="EMBL" id="SFT65566.1"/>
    </source>
</evidence>
<name>A0A1I6ZS93_METTE</name>
<proteinExistence type="predicted"/>
<sequence>MNIFTSLTFKSITFLLICAALMITSINSASALSSADQSQTGEVIVNDGKISYNVDQQQSAEILSGDGIITQAQQGSEEVFVNPQSGVEITTVRASEIQSVDVPSTDDSNNKNSIAEPNSNLVKTINTDDSGEIKLSQSQASDGDIYQEQRAFLKIISTPKDKVIGIMHMQQK</sequence>
<dbReference type="RefSeq" id="WP_054298212.1">
    <property type="nucleotide sequence ID" value="NZ_FPAO01000006.1"/>
</dbReference>
<organism evidence="2 3">
    <name type="scientific">Methanosarcina thermophila</name>
    <dbReference type="NCBI Taxonomy" id="2210"/>
    <lineage>
        <taxon>Archaea</taxon>
        <taxon>Methanobacteriati</taxon>
        <taxon>Methanobacteriota</taxon>
        <taxon>Stenosarchaea group</taxon>
        <taxon>Methanomicrobia</taxon>
        <taxon>Methanosarcinales</taxon>
        <taxon>Methanosarcinaceae</taxon>
        <taxon>Methanosarcina</taxon>
    </lineage>
</organism>
<gene>
    <name evidence="2" type="ORF">SAMN02910340_01626</name>
</gene>